<feature type="binding site" evidence="5">
    <location>
        <position position="123"/>
    </location>
    <ligand>
        <name>substrate</name>
    </ligand>
</feature>
<dbReference type="PANTHER" id="PTHR30511">
    <property type="entry name" value="ALANINE RACEMASE"/>
    <property type="match status" value="1"/>
</dbReference>
<comment type="caution">
    <text evidence="7">The sequence shown here is derived from an EMBL/GenBank/DDBJ whole genome shotgun (WGS) entry which is preliminary data.</text>
</comment>
<proteinExistence type="predicted"/>
<dbReference type="AlphaFoldDB" id="A0AA87BAT7"/>
<gene>
    <name evidence="7" type="ORF">HMPREF0428_01193</name>
</gene>
<dbReference type="GO" id="GO:0030632">
    <property type="term" value="P:D-alanine biosynthetic process"/>
    <property type="evidence" value="ECO:0007669"/>
    <property type="project" value="TreeGrafter"/>
</dbReference>
<dbReference type="InterPro" id="IPR001608">
    <property type="entry name" value="Ala_racemase_N"/>
</dbReference>
<feature type="domain" description="Alanine racemase C-terminal" evidence="6">
    <location>
        <begin position="235"/>
        <end position="346"/>
    </location>
</feature>
<dbReference type="Gene3D" id="3.20.20.10">
    <property type="entry name" value="Alanine racemase"/>
    <property type="match status" value="1"/>
</dbReference>
<dbReference type="Pfam" id="PF00842">
    <property type="entry name" value="Ala_racemase_C"/>
    <property type="match status" value="1"/>
</dbReference>
<dbReference type="GO" id="GO:0008784">
    <property type="term" value="F:alanine racemase activity"/>
    <property type="evidence" value="ECO:0007669"/>
    <property type="project" value="InterPro"/>
</dbReference>
<dbReference type="InterPro" id="IPR011079">
    <property type="entry name" value="Ala_racemase_C"/>
</dbReference>
<evidence type="ECO:0000256" key="5">
    <source>
        <dbReference type="PIRSR" id="PIRSR600821-52"/>
    </source>
</evidence>
<dbReference type="SUPFAM" id="SSF51419">
    <property type="entry name" value="PLP-binding barrel"/>
    <property type="match status" value="1"/>
</dbReference>
<name>A0AA87BAT7_9BACL</name>
<dbReference type="PANTHER" id="PTHR30511:SF0">
    <property type="entry name" value="ALANINE RACEMASE, CATABOLIC-RELATED"/>
    <property type="match status" value="1"/>
</dbReference>
<dbReference type="GO" id="GO:0005829">
    <property type="term" value="C:cytosol"/>
    <property type="evidence" value="ECO:0007669"/>
    <property type="project" value="TreeGrafter"/>
</dbReference>
<dbReference type="Pfam" id="PF01168">
    <property type="entry name" value="Ala_racemase_N"/>
    <property type="match status" value="1"/>
</dbReference>
<evidence type="ECO:0000256" key="2">
    <source>
        <dbReference type="ARBA" id="ARBA00022898"/>
    </source>
</evidence>
<dbReference type="InterPro" id="IPR000821">
    <property type="entry name" value="Ala_racemase"/>
</dbReference>
<feature type="binding site" evidence="5">
    <location>
        <position position="303"/>
    </location>
    <ligand>
        <name>substrate</name>
    </ligand>
</feature>
<keyword evidence="2 4" id="KW-0663">Pyridoxal phosphate</keyword>
<feature type="modified residue" description="N6-(pyridoxal phosphate)lysine" evidence="4">
    <location>
        <position position="30"/>
    </location>
</feature>
<evidence type="ECO:0000256" key="1">
    <source>
        <dbReference type="ARBA" id="ARBA00001933"/>
    </source>
</evidence>
<dbReference type="EMBL" id="ACRO01000020">
    <property type="protein sequence ID" value="EGF88078.1"/>
    <property type="molecule type" value="Genomic_DNA"/>
</dbReference>
<organism evidence="7 8">
    <name type="scientific">Gemella haemolysans M341</name>
    <dbReference type="NCBI Taxonomy" id="562981"/>
    <lineage>
        <taxon>Bacteria</taxon>
        <taxon>Bacillati</taxon>
        <taxon>Bacillota</taxon>
        <taxon>Bacilli</taxon>
        <taxon>Bacillales</taxon>
        <taxon>Gemellaceae</taxon>
        <taxon>Gemella</taxon>
    </lineage>
</organism>
<reference evidence="7 8" key="1">
    <citation type="submission" date="2011-03" db="EMBL/GenBank/DDBJ databases">
        <title>The Genome Sequence of Gemella haemolysans M341.</title>
        <authorList>
            <consortium name="The Broad Institute Genome Sequencing Platform"/>
            <consortium name="The Broad Institute Genome Sequencing Center for Infectious Disease"/>
            <person name="Earl A."/>
            <person name="Ward D."/>
            <person name="Feldgarden M."/>
            <person name="Gevers D."/>
            <person name="Sibley C.D."/>
            <person name="Field T.R."/>
            <person name="Grinwis M."/>
            <person name="Eshaghurshan C.S."/>
            <person name="Surette M.G."/>
            <person name="Young S.K."/>
            <person name="Zeng Q."/>
            <person name="Gargeya S."/>
            <person name="Fitzgerald M."/>
            <person name="Haas B."/>
            <person name="Abouelleil A."/>
            <person name="Alvarado L."/>
            <person name="Arachchi H.M."/>
            <person name="Berlin A."/>
            <person name="Brown A."/>
            <person name="Chapman S.B."/>
            <person name="Chen Z."/>
            <person name="Dunbar C."/>
            <person name="Freedman E."/>
            <person name="Gearin G."/>
            <person name="Gellesch M."/>
            <person name="Goldberg J."/>
            <person name="Griggs A."/>
            <person name="Gujja S."/>
            <person name="Heilman E.R."/>
            <person name="Heiman D."/>
            <person name="Howarth C."/>
            <person name="Larson L."/>
            <person name="Lui A."/>
            <person name="MacDonald P.J.P."/>
            <person name="Mehta T."/>
            <person name="Montmayeur A."/>
            <person name="Murphy C."/>
            <person name="Neiman D."/>
            <person name="Pearson M."/>
            <person name="Priest M."/>
            <person name="Roberts A."/>
            <person name="Saif S."/>
            <person name="Shea T."/>
            <person name="Shenoy N."/>
            <person name="Sisk P."/>
            <person name="Stolte C."/>
            <person name="Sykes S."/>
            <person name="White J."/>
            <person name="Yandava C."/>
            <person name="Wortman J."/>
            <person name="Nusbaum C."/>
            <person name="Birren B."/>
        </authorList>
    </citation>
    <scope>NUCLEOTIDE SEQUENCE [LARGE SCALE GENOMIC DNA]</scope>
    <source>
        <strain evidence="7 8">M341</strain>
    </source>
</reference>
<dbReference type="SUPFAM" id="SSF50621">
    <property type="entry name" value="Alanine racemase C-terminal domain-like"/>
    <property type="match status" value="1"/>
</dbReference>
<evidence type="ECO:0000256" key="4">
    <source>
        <dbReference type="PIRSR" id="PIRSR600821-50"/>
    </source>
</evidence>
<dbReference type="GO" id="GO:0009252">
    <property type="term" value="P:peptidoglycan biosynthetic process"/>
    <property type="evidence" value="ECO:0007669"/>
    <property type="project" value="TreeGrafter"/>
</dbReference>
<dbReference type="PRINTS" id="PR00992">
    <property type="entry name" value="ALARACEMASE"/>
</dbReference>
<accession>A0AA87BAT7</accession>
<dbReference type="GO" id="GO:0030170">
    <property type="term" value="F:pyridoxal phosphate binding"/>
    <property type="evidence" value="ECO:0007669"/>
    <property type="project" value="TreeGrafter"/>
</dbReference>
<evidence type="ECO:0000313" key="7">
    <source>
        <dbReference type="EMBL" id="EGF88078.1"/>
    </source>
</evidence>
<dbReference type="SMART" id="SM01005">
    <property type="entry name" value="Ala_racemase_C"/>
    <property type="match status" value="1"/>
</dbReference>
<dbReference type="InterPro" id="IPR029066">
    <property type="entry name" value="PLP-binding_barrel"/>
</dbReference>
<dbReference type="InterPro" id="IPR009006">
    <property type="entry name" value="Ala_racemase/Decarboxylase_C"/>
</dbReference>
<dbReference type="Proteomes" id="UP000004773">
    <property type="component" value="Unassembled WGS sequence"/>
</dbReference>
<sequence>MATIELNYNNIRQNAINLKERSQDIIAVVKNNAYNLNLRECVKLYSEVGINYFATTKEEECKVIRETLGEDANIFLLNPTYNFDLVREYNVEINIASLEYLKENLENVRDLTLQLEFAGSMRRAGARNLEEVLEIINFCKENTLKLKGFWSHFSFADEFDGFYEKEKELVLKVLDEAQKHHDFEVIHLQNSASFLRDGVFEKTTHQRLGIILYGAMPYNVKENPVALKDLIIKNPITVYGEIINIVTLNKGECIGYSNSYIADAKKKVGVVNIGYGDGILRDRLKGQTCIINGKERNIYSTMMSHLVVEIGEEESIGDRVYIYDDKQQLHDYTKYFGPNSVQLAALNYNSLKVKKIY</sequence>
<dbReference type="RefSeq" id="WP_003147307.1">
    <property type="nucleotide sequence ID" value="NZ_GL883583.1"/>
</dbReference>
<protein>
    <recommendedName>
        <fullName evidence="6">Alanine racemase C-terminal domain-containing protein</fullName>
    </recommendedName>
</protein>
<evidence type="ECO:0000256" key="3">
    <source>
        <dbReference type="ARBA" id="ARBA00023235"/>
    </source>
</evidence>
<dbReference type="Gene3D" id="2.40.37.10">
    <property type="entry name" value="Lyase, Ornithine Decarboxylase, Chain A, domain 1"/>
    <property type="match status" value="1"/>
</dbReference>
<evidence type="ECO:0000313" key="8">
    <source>
        <dbReference type="Proteomes" id="UP000004773"/>
    </source>
</evidence>
<comment type="cofactor">
    <cofactor evidence="1 4">
        <name>pyridoxal 5'-phosphate</name>
        <dbReference type="ChEBI" id="CHEBI:597326"/>
    </cofactor>
</comment>
<evidence type="ECO:0000259" key="6">
    <source>
        <dbReference type="SMART" id="SM01005"/>
    </source>
</evidence>
<keyword evidence="3" id="KW-0413">Isomerase</keyword>